<gene>
    <name evidence="2" type="ORF">PENARI_c023G11103</name>
</gene>
<dbReference type="OrthoDB" id="4377499at2759"/>
<dbReference type="RefSeq" id="XP_022484663.1">
    <property type="nucleotide sequence ID" value="XM_022635614.1"/>
</dbReference>
<protein>
    <submittedName>
        <fullName evidence="2">Uncharacterized protein</fullName>
    </submittedName>
</protein>
<evidence type="ECO:0000313" key="2">
    <source>
        <dbReference type="EMBL" id="OGE49211.1"/>
    </source>
</evidence>
<organism evidence="2 3">
    <name type="scientific">Penicillium arizonense</name>
    <dbReference type="NCBI Taxonomy" id="1835702"/>
    <lineage>
        <taxon>Eukaryota</taxon>
        <taxon>Fungi</taxon>
        <taxon>Dikarya</taxon>
        <taxon>Ascomycota</taxon>
        <taxon>Pezizomycotina</taxon>
        <taxon>Eurotiomycetes</taxon>
        <taxon>Eurotiomycetidae</taxon>
        <taxon>Eurotiales</taxon>
        <taxon>Aspergillaceae</taxon>
        <taxon>Penicillium</taxon>
    </lineage>
</organism>
<feature type="compositionally biased region" description="Polar residues" evidence="1">
    <location>
        <begin position="92"/>
        <end position="101"/>
    </location>
</feature>
<keyword evidence="3" id="KW-1185">Reference proteome</keyword>
<dbReference type="EMBL" id="LXJU01000023">
    <property type="protein sequence ID" value="OGE49211.1"/>
    <property type="molecule type" value="Genomic_DNA"/>
</dbReference>
<evidence type="ECO:0000256" key="1">
    <source>
        <dbReference type="SAM" id="MobiDB-lite"/>
    </source>
</evidence>
<feature type="compositionally biased region" description="Acidic residues" evidence="1">
    <location>
        <begin position="509"/>
        <end position="524"/>
    </location>
</feature>
<name>A0A1F5L8G7_PENAI</name>
<feature type="region of interest" description="Disordered" evidence="1">
    <location>
        <begin position="508"/>
        <end position="540"/>
    </location>
</feature>
<dbReference type="GeneID" id="34580348"/>
<feature type="region of interest" description="Disordered" evidence="1">
    <location>
        <begin position="1"/>
        <end position="116"/>
    </location>
</feature>
<accession>A0A1F5L8G7</accession>
<evidence type="ECO:0000313" key="3">
    <source>
        <dbReference type="Proteomes" id="UP000177622"/>
    </source>
</evidence>
<proteinExistence type="predicted"/>
<dbReference type="Proteomes" id="UP000177622">
    <property type="component" value="Unassembled WGS sequence"/>
</dbReference>
<reference evidence="2 3" key="1">
    <citation type="journal article" date="2016" name="Sci. Rep.">
        <title>Penicillium arizonense, a new, genome sequenced fungal species, reveals a high chemical diversity in secreted metabolites.</title>
        <authorList>
            <person name="Grijseels S."/>
            <person name="Nielsen J.C."/>
            <person name="Randelovic M."/>
            <person name="Nielsen J."/>
            <person name="Nielsen K.F."/>
            <person name="Workman M."/>
            <person name="Frisvad J.C."/>
        </authorList>
    </citation>
    <scope>NUCLEOTIDE SEQUENCE [LARGE SCALE GENOMIC DNA]</scope>
    <source>
        <strain evidence="2 3">CBS 141311</strain>
    </source>
</reference>
<feature type="compositionally biased region" description="Basic and acidic residues" evidence="1">
    <location>
        <begin position="10"/>
        <end position="31"/>
    </location>
</feature>
<comment type="caution">
    <text evidence="2">The sequence shown here is derived from an EMBL/GenBank/DDBJ whole genome shotgun (WGS) entry which is preliminary data.</text>
</comment>
<dbReference type="AlphaFoldDB" id="A0A1F5L8G7"/>
<feature type="compositionally biased region" description="Basic and acidic residues" evidence="1">
    <location>
        <begin position="67"/>
        <end position="83"/>
    </location>
</feature>
<sequence length="645" mass="72952">MSSTRSGAEAAKRNSQPDDESGRKPRTDHSESASPFHPRLTRQSEEKLRPGFTVVRPGVRKTSSQDWGKKIDKAERERDDSGERYPSPNDHLLNQTTSSVGTPRFDPRQRKANKQRWGLKAPPLGVKTRAKLAAEIADAQAAREKAEADRVAKDLGKGSSAWKPGRRALDDLLDPAPLAPEQIEERKFHPSIGILPRGIFGNASLWTAAFGTATDPNLDNDEKLLRKRVVCHNFDNDGNAHWNVENINVQGKIPGLGPSHVPAKDRRLATVTQNVDFFQEYEGEFRDWTKHGSDLWRRNERIYNWMDRFWHMEWAPSWNSASQMTNDNGKREQWIRQTARTSDDNHSIPFFTDEQMGSWELLQERAYHFKRTREFMSQVCDEIDIRYGELEYTLQTAKFLIRAGGDPKRKLEKLIAPSLLKGPTTSLNLGELTLPIISEGLLGDVQVSFNPKKELVKQDVLSGLEAAQLPRSVLDIERRRQYRKKLSKDIAASNATSTEGSQLIVLSSGEEDLDQEPTTQEDDSLDARSEASATGSEPEVLIAEEIPDFDLEDVLPATRTAIFMHLPGIRQAEYDWLRKHGVSEEVAGFCLERTSQGPRITNENRKTAITNHNFLHRALAQDASRHRLPGERQGTGEFRETCADR</sequence>